<gene>
    <name evidence="3" type="ORF">G7Y89_g2623</name>
</gene>
<dbReference type="EMBL" id="JAAMPI010000117">
    <property type="protein sequence ID" value="KAF4635482.1"/>
    <property type="molecule type" value="Genomic_DNA"/>
</dbReference>
<feature type="transmembrane region" description="Helical" evidence="1">
    <location>
        <begin position="149"/>
        <end position="170"/>
    </location>
</feature>
<feature type="transmembrane region" description="Helical" evidence="1">
    <location>
        <begin position="13"/>
        <end position="36"/>
    </location>
</feature>
<feature type="transmembrane region" description="Helical" evidence="1">
    <location>
        <begin position="48"/>
        <end position="66"/>
    </location>
</feature>
<accession>A0A8H4RVZ3</accession>
<proteinExistence type="predicted"/>
<sequence>MASPNSTQLVHRLSIFVTELPLLILFIATAFLLFLSSSDNVAAIWPKCSLNASLSLIPSLSTMPFIGHPTCYMVSFFSYALDSSRAFAVMSVILSFVCALLTVCTVESARIFNSRSTIIRNPTLSWLFFNLAGKEANIWHLESHNQSLAFVYVVLILLSIASHMLILQNLQYADNGSATTTAALGFIEIDFTAIALTIFYWLLLEAVTCTSWSSIMPQFISSMLNPYPTSSVYCPIPTPGMTCGLANGAVVDPTILNEIYTEEPGPVNSPEDCYQKCLAIPSCKSFFTSQWPDGSAWNCDIFRNTLRGNVPSASAGNQFYDRGCPQYLPARCKAPTSTQAVAATITKRATEAGITPGPEKRLVHTIPRLPSYLAYMYSTFYGALVPVACSCIITSPLAPSIVLETITSVTYTRTVTAKTTQSFTVTSFETPHLTTVYSTVA</sequence>
<keyword evidence="1" id="KW-1133">Transmembrane helix</keyword>
<keyword evidence="1" id="KW-0812">Transmembrane</keyword>
<reference evidence="3 4" key="1">
    <citation type="submission" date="2020-03" db="EMBL/GenBank/DDBJ databases">
        <title>Draft Genome Sequence of Cudoniella acicularis.</title>
        <authorList>
            <person name="Buettner E."/>
            <person name="Kellner H."/>
        </authorList>
    </citation>
    <scope>NUCLEOTIDE SEQUENCE [LARGE SCALE GENOMIC DNA]</scope>
    <source>
        <strain evidence="3 4">DSM 108380</strain>
    </source>
</reference>
<evidence type="ECO:0000259" key="2">
    <source>
        <dbReference type="PROSITE" id="PS50948"/>
    </source>
</evidence>
<dbReference type="PROSITE" id="PS50948">
    <property type="entry name" value="PAN"/>
    <property type="match status" value="1"/>
</dbReference>
<feature type="transmembrane region" description="Helical" evidence="1">
    <location>
        <begin position="86"/>
        <end position="106"/>
    </location>
</feature>
<protein>
    <recommendedName>
        <fullName evidence="2">Apple domain-containing protein</fullName>
    </recommendedName>
</protein>
<dbReference type="InterPro" id="IPR003609">
    <property type="entry name" value="Pan_app"/>
</dbReference>
<evidence type="ECO:0000313" key="3">
    <source>
        <dbReference type="EMBL" id="KAF4635482.1"/>
    </source>
</evidence>
<name>A0A8H4RVZ3_9HELO</name>
<dbReference type="Proteomes" id="UP000566819">
    <property type="component" value="Unassembled WGS sequence"/>
</dbReference>
<evidence type="ECO:0000313" key="4">
    <source>
        <dbReference type="Proteomes" id="UP000566819"/>
    </source>
</evidence>
<feature type="domain" description="Apple" evidence="2">
    <location>
        <begin position="243"/>
        <end position="324"/>
    </location>
</feature>
<evidence type="ECO:0000256" key="1">
    <source>
        <dbReference type="SAM" id="Phobius"/>
    </source>
</evidence>
<feature type="transmembrane region" description="Helical" evidence="1">
    <location>
        <begin position="182"/>
        <end position="203"/>
    </location>
</feature>
<dbReference type="AlphaFoldDB" id="A0A8H4RVZ3"/>
<keyword evidence="4" id="KW-1185">Reference proteome</keyword>
<organism evidence="3 4">
    <name type="scientific">Cudoniella acicularis</name>
    <dbReference type="NCBI Taxonomy" id="354080"/>
    <lineage>
        <taxon>Eukaryota</taxon>
        <taxon>Fungi</taxon>
        <taxon>Dikarya</taxon>
        <taxon>Ascomycota</taxon>
        <taxon>Pezizomycotina</taxon>
        <taxon>Leotiomycetes</taxon>
        <taxon>Helotiales</taxon>
        <taxon>Tricladiaceae</taxon>
        <taxon>Cudoniella</taxon>
    </lineage>
</organism>
<keyword evidence="1" id="KW-0472">Membrane</keyword>
<dbReference type="OrthoDB" id="3535302at2759"/>
<comment type="caution">
    <text evidence="3">The sequence shown here is derived from an EMBL/GenBank/DDBJ whole genome shotgun (WGS) entry which is preliminary data.</text>
</comment>